<sequence>MFQLARSYLLTNIHNNSARNLSLKQPYAQEFTEHKALTYNEAELEQRFNTQSYLQEFGEQDVSPKALNQILAHLDLQLVIAQDSSLDDDDFVLIVQEGTLLASNWQEQIADSLQAAANNHILKERLNAISLGDSKELTFNYFSRATLETRRKIVAGEHNYLNLRGCDFTKKRLELLPQFTKYLEDKSPLTQNLAYKSRVFNNQGKQLTATNEHPFSQTPFTSLTNINEPLELVCVSQLPLHEPVAYLMRVKAIREYINKLCLDPQAQKQQLQVLKEAQAKFQGLAQTQDLLTKVASVWHQPLAWNMSMWHQLFEFNVGSIAITNPSIAVSNFRYGNFVLTLDSLSLVSWMQTHQIQAGKASLGYDYVTSMPKFVMFKADHAYSLQQFYNNSQTTNFMPLMLDSPSASSQHSLSLGWSRIFSDLSNNSHIYNSESLSQTLALYRVFQAVLANPQIGEQDYFIVANSFVSLDPDWQTRLNQSLAYLAGGAPNNLILLGDTVGAKNLDYQAPNLYEQGGQAFASNVHFYVQPDFANLYNQNEYFAQSLQSLIKLSNKNFSFLILNKGLIKSYVQRLREELGELTSERLEKTWFSAQENLQTGLSDYDPENIEQLIAPLKEDPLYKLLFLEDNLSHREIKENNPELLKDILFHEQLKNFSQEGSTESEHLQEFWLESLLKTLAKVRAKTQDKLFSNKEQLKALIDLEQLNDWQILTLAAPLFEINYSRLSWYLDFTSHSIIQVNPPLAQALDTDPTAKIINEEQFGFSEYQNLRSNRQKQRLLTYLDNNQEQYPDYLSKVRKFVISLPQSKDRLQAFKAQTHAQDFELFPAVYGKELSEQEISSRFDSKRFYNTYERIMTLGEIGCTLSHWEIYQKVLQDPSIADDDWVLVCEDDTKFFTNWYERTNSILHYLYNNPERNTQFIQCSNNMLNQDRALPYHKLKEITYFRFEADDLICLNPKQSIFFPTAVVSYGSAHYLFKKSLLKTNFFQNLNRPYWVADDFPRFFEYLPDTYVYASPMLSHQDNDNFTSIIEEERTVTREAMRKRLLETELYKPLNFLNNKVIIIQRSLTEEQIQEKFADISHIIKRQEFDKLSDQELEKYYDLEAFQANYQRLPTREEMIRAIMHQEAYRYLNNLIDNVHNYYLILEDDVQPVSKSSLIFANQVVNYIATRLDTRTEVIELSNLYWNQALEKHQQDPRELPGHIDLEAQLASQGRSVATLEYADLTPNEYGYLFSDYPIEQENFADYYILGNAKQNYHINSYLDIQITENHACTGGKAYLIFTYPLKTQDTANKPIAWLHDDFPKFVFYHNLALAYAMPPLYF</sequence>
<dbReference type="CDD" id="cd06532">
    <property type="entry name" value="Glyco_transf_25"/>
    <property type="match status" value="1"/>
</dbReference>
<evidence type="ECO:0000313" key="2">
    <source>
        <dbReference type="EMBL" id="RIY36437.1"/>
    </source>
</evidence>
<organism evidence="2 3">
    <name type="scientific">Psittacicella gerlachiana</name>
    <dbReference type="NCBI Taxonomy" id="2028574"/>
    <lineage>
        <taxon>Bacteria</taxon>
        <taxon>Pseudomonadati</taxon>
        <taxon>Pseudomonadota</taxon>
        <taxon>Gammaproteobacteria</taxon>
        <taxon>Pasteurellales</taxon>
        <taxon>Psittacicellaceae</taxon>
        <taxon>Psittacicella</taxon>
    </lineage>
</organism>
<keyword evidence="3" id="KW-1185">Reference proteome</keyword>
<reference evidence="2 3" key="1">
    <citation type="submission" date="2017-08" db="EMBL/GenBank/DDBJ databases">
        <title>Reclassification of Bisgaard taxon 37 and 44.</title>
        <authorList>
            <person name="Christensen H."/>
        </authorList>
    </citation>
    <scope>NUCLEOTIDE SEQUENCE [LARGE SCALE GENOMIC DNA]</scope>
    <source>
        <strain evidence="2 3">EEAB3T1</strain>
    </source>
</reference>
<accession>A0A3A1YK74</accession>
<feature type="domain" description="Glycosyl transferase family 25" evidence="1">
    <location>
        <begin position="798"/>
        <end position="936"/>
    </location>
</feature>
<name>A0A3A1YK74_9GAMM</name>
<dbReference type="Pfam" id="PF01755">
    <property type="entry name" value="Glyco_transf_25"/>
    <property type="match status" value="1"/>
</dbReference>
<dbReference type="InterPro" id="IPR002654">
    <property type="entry name" value="Glyco_trans_25"/>
</dbReference>
<dbReference type="Proteomes" id="UP000265964">
    <property type="component" value="Unassembled WGS sequence"/>
</dbReference>
<dbReference type="EMBL" id="NRJF01000063">
    <property type="protein sequence ID" value="RIY36437.1"/>
    <property type="molecule type" value="Genomic_DNA"/>
</dbReference>
<gene>
    <name evidence="2" type="ORF">CKF59_02725</name>
</gene>
<dbReference type="OrthoDB" id="9816113at2"/>
<proteinExistence type="predicted"/>
<dbReference type="RefSeq" id="WP_119534452.1">
    <property type="nucleotide sequence ID" value="NZ_NRJF01000063.1"/>
</dbReference>
<evidence type="ECO:0000313" key="3">
    <source>
        <dbReference type="Proteomes" id="UP000265964"/>
    </source>
</evidence>
<comment type="caution">
    <text evidence="2">The sequence shown here is derived from an EMBL/GenBank/DDBJ whole genome shotgun (WGS) entry which is preliminary data.</text>
</comment>
<evidence type="ECO:0000259" key="1">
    <source>
        <dbReference type="Pfam" id="PF01755"/>
    </source>
</evidence>
<protein>
    <recommendedName>
        <fullName evidence="1">Glycosyl transferase family 25 domain-containing protein</fullName>
    </recommendedName>
</protein>